<feature type="domain" description="FAD-binding" evidence="4">
    <location>
        <begin position="180"/>
        <end position="532"/>
    </location>
</feature>
<dbReference type="Gene3D" id="3.30.9.10">
    <property type="entry name" value="D-Amino Acid Oxidase, subunit A, domain 2"/>
    <property type="match status" value="1"/>
</dbReference>
<evidence type="ECO:0000256" key="1">
    <source>
        <dbReference type="ARBA" id="ARBA00001974"/>
    </source>
</evidence>
<dbReference type="PANTHER" id="PTHR43004:SF19">
    <property type="entry name" value="BINDING MONOOXYGENASE, PUTATIVE (JCVI)-RELATED"/>
    <property type="match status" value="1"/>
</dbReference>
<evidence type="ECO:0000259" key="4">
    <source>
        <dbReference type="Pfam" id="PF01494"/>
    </source>
</evidence>
<dbReference type="InterPro" id="IPR036188">
    <property type="entry name" value="FAD/NAD-bd_sf"/>
</dbReference>
<dbReference type="GO" id="GO:0071949">
    <property type="term" value="F:FAD binding"/>
    <property type="evidence" value="ECO:0007669"/>
    <property type="project" value="InterPro"/>
</dbReference>
<reference evidence="5" key="1">
    <citation type="submission" date="2021-02" db="EMBL/GenBank/DDBJ databases">
        <authorList>
            <person name="Dougan E. K."/>
            <person name="Rhodes N."/>
            <person name="Thang M."/>
            <person name="Chan C."/>
        </authorList>
    </citation>
    <scope>NUCLEOTIDE SEQUENCE</scope>
</reference>
<dbReference type="SUPFAM" id="SSF51905">
    <property type="entry name" value="FAD/NAD(P)-binding domain"/>
    <property type="match status" value="1"/>
</dbReference>
<dbReference type="PANTHER" id="PTHR43004">
    <property type="entry name" value="TRK SYSTEM POTASSIUM UPTAKE PROTEIN"/>
    <property type="match status" value="1"/>
</dbReference>
<evidence type="ECO:0000313" key="5">
    <source>
        <dbReference type="EMBL" id="CAE7149055.1"/>
    </source>
</evidence>
<dbReference type="Pfam" id="PF21274">
    <property type="entry name" value="Rng_hyd_C"/>
    <property type="match status" value="1"/>
</dbReference>
<keyword evidence="6" id="KW-1185">Reference proteome</keyword>
<dbReference type="InterPro" id="IPR050641">
    <property type="entry name" value="RIFMO-like"/>
</dbReference>
<organism evidence="5 6">
    <name type="scientific">Symbiodinium pilosum</name>
    <name type="common">Dinoflagellate</name>
    <dbReference type="NCBI Taxonomy" id="2952"/>
    <lineage>
        <taxon>Eukaryota</taxon>
        <taxon>Sar</taxon>
        <taxon>Alveolata</taxon>
        <taxon>Dinophyceae</taxon>
        <taxon>Suessiales</taxon>
        <taxon>Symbiodiniaceae</taxon>
        <taxon>Symbiodinium</taxon>
    </lineage>
</organism>
<keyword evidence="3" id="KW-0274">FAD</keyword>
<dbReference type="EMBL" id="CAJNIZ010000001">
    <property type="protein sequence ID" value="CAE7149055.1"/>
    <property type="molecule type" value="Genomic_DNA"/>
</dbReference>
<dbReference type="AlphaFoldDB" id="A0A812ILD9"/>
<dbReference type="GO" id="GO:0016709">
    <property type="term" value="F:oxidoreductase activity, acting on paired donors, with incorporation or reduction of molecular oxygen, NAD(P)H as one donor, and incorporation of one atom of oxygen"/>
    <property type="evidence" value="ECO:0007669"/>
    <property type="project" value="UniProtKB-ARBA"/>
</dbReference>
<dbReference type="Proteomes" id="UP000649617">
    <property type="component" value="Unassembled WGS sequence"/>
</dbReference>
<protein>
    <submittedName>
        <fullName evidence="5">TcmG protein</fullName>
    </submittedName>
</protein>
<keyword evidence="2" id="KW-0285">Flavoprotein</keyword>
<sequence length="724" mass="79209">MAQHCRSHQCKYLIHQNEIDFNIEVTLFSALFEVLAQVHDNSGLQFRDNIDAAEQYVNPFRFPPGSFKNAYCGRDKSDHCIVDAFHLIVDLPHDLDGKSACYIAEHFLLIAVVIVERAVCKAGMVGDVIDAGRLKTLVSENADCAVQKCCTGAFSLTPCSGLVLEEAVAGIDVKIFEQPPVLIVGAGPVGQLAALLLSYHGIPSLLVDKRLALLTAPKAHAVNPRTLEICDSIGVSAERLRLLGADANDAGDVRFVGTLSGPEFGSLPYERQDAGALRYTPYPLSNIPQPRFEEALSNVIAGDANIQFSRGVECVQLVNEGERVVAELRNVQTGARDTKSLAYAIATDGAGSSTRDALGIRMQGPEALQDFLMLHFTVDLRPFTQGRPGVLYFLFAPDVRGTLIAYDQAHTWVLMYPWDPKSEKLDDYDDERCRSALAQAVGQPVPGAIVENVSPWSMSAQIAQEYRSQRIFIAGDAAHRFPPAGGLGLNTGAGDVQNLTWKLAAVLQARAGSGLLDTYETEREPVARTNSEQSLKNAFRLFDLFTALHGTEPDSIAEHYACVVADPAACSALAEAVAAQKPHFDSFNLQLGYRYTRGAIYRPAPAPALTDVSDYQPSWDAGAHFPHRWVTVNGTRQALQQLLPANRFTLMYGPHAPRMNCDNYLHEIRWGADFLDDSDWAEQTGLPHAGAFLIRPDGHIAARFEQLADEALANVMDFVLHREK</sequence>
<accession>A0A812ILD9</accession>
<name>A0A812ILD9_SYMPI</name>
<dbReference type="InterPro" id="IPR002938">
    <property type="entry name" value="FAD-bd"/>
</dbReference>
<dbReference type="Pfam" id="PF01494">
    <property type="entry name" value="FAD_binding_3"/>
    <property type="match status" value="1"/>
</dbReference>
<evidence type="ECO:0000256" key="2">
    <source>
        <dbReference type="ARBA" id="ARBA00022630"/>
    </source>
</evidence>
<evidence type="ECO:0000256" key="3">
    <source>
        <dbReference type="ARBA" id="ARBA00022827"/>
    </source>
</evidence>
<comment type="cofactor">
    <cofactor evidence="1">
        <name>FAD</name>
        <dbReference type="ChEBI" id="CHEBI:57692"/>
    </cofactor>
</comment>
<proteinExistence type="predicted"/>
<dbReference type="PRINTS" id="PR00420">
    <property type="entry name" value="RNGMNOXGNASE"/>
</dbReference>
<dbReference type="Gene3D" id="3.40.30.120">
    <property type="match status" value="1"/>
</dbReference>
<dbReference type="Gene3D" id="3.50.50.60">
    <property type="entry name" value="FAD/NAD(P)-binding domain"/>
    <property type="match status" value="1"/>
</dbReference>
<comment type="caution">
    <text evidence="5">The sequence shown here is derived from an EMBL/GenBank/DDBJ whole genome shotgun (WGS) entry which is preliminary data.</text>
</comment>
<evidence type="ECO:0000313" key="6">
    <source>
        <dbReference type="Proteomes" id="UP000649617"/>
    </source>
</evidence>
<dbReference type="OrthoDB" id="1716816at2759"/>
<gene>
    <name evidence="5" type="primary">tcmG</name>
    <name evidence="5" type="ORF">SPIL2461_LOCUS77</name>
</gene>